<accession>I7LW65</accession>
<sequence>MFALKFTNQILQLNRIQNSLYQKIACQFSLSSSFKSRSKLGEFYKNVHPDVLGNAPEKIKEENGRSLRQLNQYLDSLSQNQGAQQQKLVFYVPDKVNKKAKKYLQIEVRLNDLNPNVTQETLQLHMDQTIAILLNELKEVRIKTNPFLADQLKNQKDSSDAQNFVNEGEDEESVFQRYQQTMGPMKKHETFIESMEKKLYQGKLGSLIFQHINEYNYLKTIERIREEMYDMDKPSQKPLLWAKILADDTGYLINTEQLFSDLIDPRLIFIDETLNKQEIDQFMSTLIQDEVQMQTKKFQKIKEVFHHMENQSPQICLYVTRKYSGSDMPGFFSIPFNFNPDDIAKKYEEYAPSIIQARQEIDYLANKVDKLTKEIIKQFEIKDIKIPQAKNVEEYNQQILFLKKLKKLILDIYTNDRDLLTQIKLKRIVCFNDKEKYDQAASYISAYDINLQYIFSEEEFFKQV</sequence>
<dbReference type="InterPro" id="IPR028031">
    <property type="entry name" value="DUF4460"/>
</dbReference>
<keyword evidence="3" id="KW-1185">Reference proteome</keyword>
<dbReference type="RefSeq" id="XP_001021294.2">
    <property type="nucleotide sequence ID" value="XM_001021294.2"/>
</dbReference>
<dbReference type="InParanoid" id="I7LW65"/>
<name>I7LW65_TETTS</name>
<dbReference type="OrthoDB" id="299896at2759"/>
<dbReference type="EMBL" id="GG662605">
    <property type="protein sequence ID" value="EAS01049.2"/>
    <property type="molecule type" value="Genomic_DNA"/>
</dbReference>
<evidence type="ECO:0000313" key="2">
    <source>
        <dbReference type="EMBL" id="EAS01049.2"/>
    </source>
</evidence>
<dbReference type="PANTHER" id="PTHR31596">
    <property type="entry name" value="T-CELL ACTIVATION INHIBITOR, MITOCHONDRIAL"/>
    <property type="match status" value="1"/>
</dbReference>
<dbReference type="InterPro" id="IPR027986">
    <property type="entry name" value="TCAIM"/>
</dbReference>
<dbReference type="GO" id="GO:0005739">
    <property type="term" value="C:mitochondrion"/>
    <property type="evidence" value="ECO:0007669"/>
    <property type="project" value="TreeGrafter"/>
</dbReference>
<organism evidence="2 3">
    <name type="scientific">Tetrahymena thermophila (strain SB210)</name>
    <dbReference type="NCBI Taxonomy" id="312017"/>
    <lineage>
        <taxon>Eukaryota</taxon>
        <taxon>Sar</taxon>
        <taxon>Alveolata</taxon>
        <taxon>Ciliophora</taxon>
        <taxon>Intramacronucleata</taxon>
        <taxon>Oligohymenophorea</taxon>
        <taxon>Hymenostomatida</taxon>
        <taxon>Tetrahymenina</taxon>
        <taxon>Tetrahymenidae</taxon>
        <taxon>Tetrahymena</taxon>
    </lineage>
</organism>
<feature type="domain" description="DUF4460" evidence="1">
    <location>
        <begin position="35"/>
        <end position="125"/>
    </location>
</feature>
<proteinExistence type="predicted"/>
<dbReference type="AlphaFoldDB" id="I7LW65"/>
<protein>
    <recommendedName>
        <fullName evidence="1">DUF4460 domain-containing protein</fullName>
    </recommendedName>
</protein>
<evidence type="ECO:0000259" key="1">
    <source>
        <dbReference type="Pfam" id="PF14687"/>
    </source>
</evidence>
<dbReference type="PANTHER" id="PTHR31596:SF1">
    <property type="entry name" value="T-CELL ACTIVATION INHIBITOR, MITOCHONDRIAL"/>
    <property type="match status" value="1"/>
</dbReference>
<dbReference type="Proteomes" id="UP000009168">
    <property type="component" value="Unassembled WGS sequence"/>
</dbReference>
<dbReference type="eggNOG" id="ENOG502R2BM">
    <property type="taxonomic scope" value="Eukaryota"/>
</dbReference>
<dbReference type="GeneID" id="7836111"/>
<reference evidence="3" key="1">
    <citation type="journal article" date="2006" name="PLoS Biol.">
        <title>Macronuclear genome sequence of the ciliate Tetrahymena thermophila, a model eukaryote.</title>
        <authorList>
            <person name="Eisen J.A."/>
            <person name="Coyne R.S."/>
            <person name="Wu M."/>
            <person name="Wu D."/>
            <person name="Thiagarajan M."/>
            <person name="Wortman J.R."/>
            <person name="Badger J.H."/>
            <person name="Ren Q."/>
            <person name="Amedeo P."/>
            <person name="Jones K.M."/>
            <person name="Tallon L.J."/>
            <person name="Delcher A.L."/>
            <person name="Salzberg S.L."/>
            <person name="Silva J.C."/>
            <person name="Haas B.J."/>
            <person name="Majoros W.H."/>
            <person name="Farzad M."/>
            <person name="Carlton J.M."/>
            <person name="Smith R.K. Jr."/>
            <person name="Garg J."/>
            <person name="Pearlman R.E."/>
            <person name="Karrer K.M."/>
            <person name="Sun L."/>
            <person name="Manning G."/>
            <person name="Elde N.C."/>
            <person name="Turkewitz A.P."/>
            <person name="Asai D.J."/>
            <person name="Wilkes D.E."/>
            <person name="Wang Y."/>
            <person name="Cai H."/>
            <person name="Collins K."/>
            <person name="Stewart B.A."/>
            <person name="Lee S.R."/>
            <person name="Wilamowska K."/>
            <person name="Weinberg Z."/>
            <person name="Ruzzo W.L."/>
            <person name="Wloga D."/>
            <person name="Gaertig J."/>
            <person name="Frankel J."/>
            <person name="Tsao C.-C."/>
            <person name="Gorovsky M.A."/>
            <person name="Keeling P.J."/>
            <person name="Waller R.F."/>
            <person name="Patron N.J."/>
            <person name="Cherry J.M."/>
            <person name="Stover N.A."/>
            <person name="Krieger C.J."/>
            <person name="del Toro C."/>
            <person name="Ryder H.F."/>
            <person name="Williamson S.C."/>
            <person name="Barbeau R.A."/>
            <person name="Hamilton E.P."/>
            <person name="Orias E."/>
        </authorList>
    </citation>
    <scope>NUCLEOTIDE SEQUENCE [LARGE SCALE GENOMIC DNA]</scope>
    <source>
        <strain evidence="3">SB210</strain>
    </source>
</reference>
<dbReference type="Pfam" id="PF14687">
    <property type="entry name" value="DUF4460"/>
    <property type="match status" value="1"/>
</dbReference>
<evidence type="ECO:0000313" key="3">
    <source>
        <dbReference type="Proteomes" id="UP000009168"/>
    </source>
</evidence>
<gene>
    <name evidence="2" type="ORF">TTHERM_00316020</name>
</gene>
<dbReference type="KEGG" id="tet:TTHERM_00316020"/>